<dbReference type="SUPFAM" id="SSF52833">
    <property type="entry name" value="Thioredoxin-like"/>
    <property type="match status" value="1"/>
</dbReference>
<reference evidence="4" key="1">
    <citation type="submission" date="2016-10" db="EMBL/GenBank/DDBJ databases">
        <authorList>
            <person name="Varghese N."/>
            <person name="Submissions S."/>
        </authorList>
    </citation>
    <scope>NUCLEOTIDE SEQUENCE [LARGE SCALE GENOMIC DNA]</scope>
    <source>
        <strain evidence="4">UNC267MFSha1.1M11</strain>
    </source>
</reference>
<dbReference type="Pfam" id="PF13462">
    <property type="entry name" value="Thioredoxin_4"/>
    <property type="match status" value="1"/>
</dbReference>
<organism evidence="3 4">
    <name type="scientific">Mycolicibacterium fluoranthenivorans</name>
    <dbReference type="NCBI Taxonomy" id="258505"/>
    <lineage>
        <taxon>Bacteria</taxon>
        <taxon>Bacillati</taxon>
        <taxon>Actinomycetota</taxon>
        <taxon>Actinomycetes</taxon>
        <taxon>Mycobacteriales</taxon>
        <taxon>Mycobacteriaceae</taxon>
        <taxon>Mycolicibacterium</taxon>
    </lineage>
</organism>
<dbReference type="Gene3D" id="3.40.30.10">
    <property type="entry name" value="Glutaredoxin"/>
    <property type="match status" value="1"/>
</dbReference>
<feature type="domain" description="Thioredoxin-like fold" evidence="1">
    <location>
        <begin position="57"/>
        <end position="150"/>
    </location>
</feature>
<evidence type="ECO:0000259" key="1">
    <source>
        <dbReference type="Pfam" id="PF13462"/>
    </source>
</evidence>
<reference evidence="3" key="2">
    <citation type="submission" date="2016-10" db="EMBL/GenBank/DDBJ databases">
        <authorList>
            <person name="de Groot N.N."/>
        </authorList>
    </citation>
    <scope>NUCLEOTIDE SEQUENCE [LARGE SCALE GENOMIC DNA]</scope>
    <source>
        <strain evidence="3">UNC267MFSha1.1M11</strain>
    </source>
</reference>
<dbReference type="InterPro" id="IPR036249">
    <property type="entry name" value="Thioredoxin-like_sf"/>
</dbReference>
<evidence type="ECO:0000313" key="4">
    <source>
        <dbReference type="Proteomes" id="UP000199707"/>
    </source>
</evidence>
<dbReference type="Proteomes" id="UP000199707">
    <property type="component" value="Unassembled WGS sequence"/>
</dbReference>
<accession>A0A1G4WN66</accession>
<dbReference type="AlphaFoldDB" id="A0A1G4WN66"/>
<dbReference type="Proteomes" id="UP000515498">
    <property type="component" value="Chromosome"/>
</dbReference>
<keyword evidence="3" id="KW-0413">Isomerase</keyword>
<gene>
    <name evidence="2" type="ORF">HZU40_09360</name>
    <name evidence="3" type="ORF">SAMN02799620_04050</name>
</gene>
<proteinExistence type="predicted"/>
<sequence length="236" mass="25523">MACEHHDSGTVALVRRWLVVLASFTLLTGVGCARQIPGSAQPDPVKPMTEVSKDGFGIVAGFAEAPVRIEIYTEPQCTHCADLQHDFGDQIRYYLGIGALQVTYRPMTFLDTDGNHHSERVANALFLAGTGKHTPATAFQSFVEELWANQDPGGKGPTDDEMAGMARTAGVPAAQATQIADGEAVVDVSGMEDLNFGFLYDIDPTATGTPTVYDLNKDRKVDIYDNDWLKKLVESA</sequence>
<evidence type="ECO:0000313" key="3">
    <source>
        <dbReference type="EMBL" id="SCX26143.1"/>
    </source>
</evidence>
<dbReference type="EMBL" id="CP059894">
    <property type="protein sequence ID" value="QNJ94449.1"/>
    <property type="molecule type" value="Genomic_DNA"/>
</dbReference>
<dbReference type="EMBL" id="FMUB01000008">
    <property type="protein sequence ID" value="SCX26143.1"/>
    <property type="molecule type" value="Genomic_DNA"/>
</dbReference>
<name>A0A1G4WN66_9MYCO</name>
<dbReference type="KEGG" id="mflu:HZU40_09360"/>
<protein>
    <submittedName>
        <fullName evidence="3">Protein-disulfide isomerase</fullName>
    </submittedName>
    <submittedName>
        <fullName evidence="2">Thioredoxin domain-containing protein</fullName>
    </submittedName>
</protein>
<dbReference type="GO" id="GO:0016853">
    <property type="term" value="F:isomerase activity"/>
    <property type="evidence" value="ECO:0007669"/>
    <property type="project" value="UniProtKB-KW"/>
</dbReference>
<dbReference type="InterPro" id="IPR012336">
    <property type="entry name" value="Thioredoxin-like_fold"/>
</dbReference>
<evidence type="ECO:0000313" key="2">
    <source>
        <dbReference type="EMBL" id="QNJ94449.1"/>
    </source>
</evidence>
<evidence type="ECO:0000313" key="5">
    <source>
        <dbReference type="Proteomes" id="UP000515498"/>
    </source>
</evidence>
<dbReference type="STRING" id="1502745.SAMN02799620_04050"/>
<reference evidence="2 5" key="3">
    <citation type="submission" date="2020-07" db="EMBL/GenBank/DDBJ databases">
        <title>Draft genome sequence of four isobutane-metabolizing strains capable of cometabolically degrading diverse ether contaminants.</title>
        <authorList>
            <person name="Chen W."/>
            <person name="Faulkner N."/>
            <person name="Smith C."/>
            <person name="Hyman M."/>
        </authorList>
    </citation>
    <scope>NUCLEOTIDE SEQUENCE [LARGE SCALE GENOMIC DNA]</scope>
    <source>
        <strain evidence="2 5">2A</strain>
    </source>
</reference>